<evidence type="ECO:0000313" key="2">
    <source>
        <dbReference type="EMBL" id="SJM51184.1"/>
    </source>
</evidence>
<dbReference type="Gene3D" id="3.90.15.10">
    <property type="entry name" value="Topoisomerase I, Chain A, domain 3"/>
    <property type="match status" value="1"/>
</dbReference>
<gene>
    <name evidence="2" type="ORF">CZ674_02680</name>
</gene>
<reference evidence="2 3" key="1">
    <citation type="submission" date="2017-02" db="EMBL/GenBank/DDBJ databases">
        <authorList>
            <person name="Peterson S.W."/>
        </authorList>
    </citation>
    <scope>NUCLEOTIDE SEQUENCE [LARGE SCALE GENOMIC DNA]</scope>
    <source>
        <strain evidence="2 3">LMG 22410</strain>
    </source>
</reference>
<evidence type="ECO:0000313" key="3">
    <source>
        <dbReference type="Proteomes" id="UP000195787"/>
    </source>
</evidence>
<evidence type="ECO:0000259" key="1">
    <source>
        <dbReference type="Pfam" id="PF01028"/>
    </source>
</evidence>
<accession>A0A1R4F5K2</accession>
<dbReference type="GO" id="GO:0003677">
    <property type="term" value="F:DNA binding"/>
    <property type="evidence" value="ECO:0007669"/>
    <property type="project" value="InterPro"/>
</dbReference>
<sequence>MLARGIDDAGRAQSIYGSAWRRRRDREKFDRTLEFARLLPKLRSRVDRDLRRTKVSSDRVIACILRLIDLELFRVGSAVYAKEHDSFGVTTLRQRHVRVSGATVLVDYDGKGGQRHRRTVRDRRIARTVSRRGSIPIP</sequence>
<dbReference type="AlphaFoldDB" id="A0A1R4F5K2"/>
<dbReference type="Gene3D" id="1.10.132.120">
    <property type="match status" value="1"/>
</dbReference>
<feature type="domain" description="DNA topoisomerase I catalytic core eukaryotic-type" evidence="1">
    <location>
        <begin position="18"/>
        <end position="121"/>
    </location>
</feature>
<proteinExistence type="predicted"/>
<dbReference type="GO" id="GO:0003917">
    <property type="term" value="F:DNA topoisomerase type I (single strand cut, ATP-independent) activity"/>
    <property type="evidence" value="ECO:0007669"/>
    <property type="project" value="InterPro"/>
</dbReference>
<dbReference type="InterPro" id="IPR013500">
    <property type="entry name" value="TopoI_cat_euk"/>
</dbReference>
<dbReference type="EMBL" id="FUHU01000016">
    <property type="protein sequence ID" value="SJM51184.1"/>
    <property type="molecule type" value="Genomic_DNA"/>
</dbReference>
<dbReference type="PROSITE" id="PS52038">
    <property type="entry name" value="TOPO_IB_2"/>
    <property type="match status" value="1"/>
</dbReference>
<dbReference type="InterPro" id="IPR011010">
    <property type="entry name" value="DNA_brk_join_enz"/>
</dbReference>
<dbReference type="GO" id="GO:0006265">
    <property type="term" value="P:DNA topological change"/>
    <property type="evidence" value="ECO:0007669"/>
    <property type="project" value="InterPro"/>
</dbReference>
<dbReference type="Pfam" id="PF01028">
    <property type="entry name" value="Topoisom_I"/>
    <property type="match status" value="1"/>
</dbReference>
<keyword evidence="3" id="KW-1185">Reference proteome</keyword>
<protein>
    <recommendedName>
        <fullName evidence="1">DNA topoisomerase I catalytic core eukaryotic-type domain-containing protein</fullName>
    </recommendedName>
</protein>
<name>A0A1R4F5K2_9MICO</name>
<dbReference type="InterPro" id="IPR014711">
    <property type="entry name" value="TopoI_cat_a-hlx-sub_euk"/>
</dbReference>
<dbReference type="Proteomes" id="UP000195787">
    <property type="component" value="Unassembled WGS sequence"/>
</dbReference>
<organism evidence="2 3">
    <name type="scientific">Agrococcus casei LMG 22410</name>
    <dbReference type="NCBI Taxonomy" id="1255656"/>
    <lineage>
        <taxon>Bacteria</taxon>
        <taxon>Bacillati</taxon>
        <taxon>Actinomycetota</taxon>
        <taxon>Actinomycetes</taxon>
        <taxon>Micrococcales</taxon>
        <taxon>Microbacteriaceae</taxon>
        <taxon>Agrococcus</taxon>
    </lineage>
</organism>
<dbReference type="SUPFAM" id="SSF56349">
    <property type="entry name" value="DNA breaking-rejoining enzymes"/>
    <property type="match status" value="1"/>
</dbReference>